<dbReference type="InterPro" id="IPR036444">
    <property type="entry name" value="PLipase_A2_dom_sf"/>
</dbReference>
<evidence type="ECO:0000256" key="2">
    <source>
        <dbReference type="SAM" id="MobiDB-lite"/>
    </source>
</evidence>
<comment type="similarity">
    <text evidence="1">Belongs to the phospholipase A2 family.</text>
</comment>
<dbReference type="SMART" id="SM00085">
    <property type="entry name" value="PA2c"/>
    <property type="match status" value="1"/>
</dbReference>
<name>E4Y7M4_OIKDI</name>
<evidence type="ECO:0000313" key="4">
    <source>
        <dbReference type="EMBL" id="CBY31624.1"/>
    </source>
</evidence>
<proteinExistence type="inferred from homology"/>
<dbReference type="Proteomes" id="UP000011014">
    <property type="component" value="Unassembled WGS sequence"/>
</dbReference>
<dbReference type="Pfam" id="PF00068">
    <property type="entry name" value="Phospholip_A2_1"/>
    <property type="match status" value="1"/>
</dbReference>
<dbReference type="GO" id="GO:0004623">
    <property type="term" value="F:phospholipase A2 activity"/>
    <property type="evidence" value="ECO:0007669"/>
    <property type="project" value="InterPro"/>
</dbReference>
<feature type="region of interest" description="Disordered" evidence="2">
    <location>
        <begin position="36"/>
        <end position="55"/>
    </location>
</feature>
<dbReference type="AlphaFoldDB" id="E4Y7M4"/>
<reference evidence="4" key="1">
    <citation type="journal article" date="2010" name="Science">
        <title>Plasticity of animal genome architecture unmasked by rapid evolution of a pelagic tunicate.</title>
        <authorList>
            <person name="Denoeud F."/>
            <person name="Henriet S."/>
            <person name="Mungpakdee S."/>
            <person name="Aury J.M."/>
            <person name="Da Silva C."/>
            <person name="Brinkmann H."/>
            <person name="Mikhaleva J."/>
            <person name="Olsen L.C."/>
            <person name="Jubin C."/>
            <person name="Canestro C."/>
            <person name="Bouquet J.M."/>
            <person name="Danks G."/>
            <person name="Poulain J."/>
            <person name="Campsteijn C."/>
            <person name="Adamski M."/>
            <person name="Cross I."/>
            <person name="Yadetie F."/>
            <person name="Muffato M."/>
            <person name="Louis A."/>
            <person name="Butcher S."/>
            <person name="Tsagkogeorga G."/>
            <person name="Konrad A."/>
            <person name="Singh S."/>
            <person name="Jensen M.F."/>
            <person name="Cong E.H."/>
            <person name="Eikeseth-Otteraa H."/>
            <person name="Noel B."/>
            <person name="Anthouard V."/>
            <person name="Porcel B.M."/>
            <person name="Kachouri-Lafond R."/>
            <person name="Nishino A."/>
            <person name="Ugolini M."/>
            <person name="Chourrout P."/>
            <person name="Nishida H."/>
            <person name="Aasland R."/>
            <person name="Huzurbazar S."/>
            <person name="Westhof E."/>
            <person name="Delsuc F."/>
            <person name="Lehrach H."/>
            <person name="Reinhardt R."/>
            <person name="Weissenbach J."/>
            <person name="Roy S.W."/>
            <person name="Artiguenave F."/>
            <person name="Postlethwait J.H."/>
            <person name="Manak J.R."/>
            <person name="Thompson E.M."/>
            <person name="Jaillon O."/>
            <person name="Du Pasquier L."/>
            <person name="Boudinot P."/>
            <person name="Liberles D.A."/>
            <person name="Volff J.N."/>
            <person name="Philippe H."/>
            <person name="Lenhard B."/>
            <person name="Roest Crollius H."/>
            <person name="Wincker P."/>
            <person name="Chourrout D."/>
        </authorList>
    </citation>
    <scope>NUCLEOTIDE SEQUENCE [LARGE SCALE GENOMIC DNA]</scope>
</reference>
<dbReference type="EMBL" id="FN654311">
    <property type="protein sequence ID" value="CBY31624.1"/>
    <property type="molecule type" value="Genomic_DNA"/>
</dbReference>
<evidence type="ECO:0000256" key="1">
    <source>
        <dbReference type="RuleBase" id="RU003654"/>
    </source>
</evidence>
<feature type="domain" description="Phospholipase A2-like central" evidence="3">
    <location>
        <begin position="74"/>
        <end position="215"/>
    </location>
</feature>
<dbReference type="InterPro" id="IPR016090">
    <property type="entry name" value="PLA2-like_dom"/>
</dbReference>
<dbReference type="GO" id="GO:0050482">
    <property type="term" value="P:arachidonate secretion"/>
    <property type="evidence" value="ECO:0007669"/>
    <property type="project" value="InterPro"/>
</dbReference>
<protein>
    <recommendedName>
        <fullName evidence="3">Phospholipase A2-like central domain-containing protein</fullName>
    </recommendedName>
</protein>
<accession>E4Y7M4</accession>
<dbReference type="Gene3D" id="1.20.90.10">
    <property type="entry name" value="Phospholipase A2 domain"/>
    <property type="match status" value="1"/>
</dbReference>
<gene>
    <name evidence="4" type="ORF">GSOID_T00025541001</name>
</gene>
<feature type="compositionally biased region" description="Basic residues" evidence="2">
    <location>
        <begin position="38"/>
        <end position="50"/>
    </location>
</feature>
<dbReference type="SUPFAM" id="SSF48619">
    <property type="entry name" value="Phospholipase A2, PLA2"/>
    <property type="match status" value="1"/>
</dbReference>
<organism evidence="4">
    <name type="scientific">Oikopleura dioica</name>
    <name type="common">Tunicate</name>
    <dbReference type="NCBI Taxonomy" id="34765"/>
    <lineage>
        <taxon>Eukaryota</taxon>
        <taxon>Metazoa</taxon>
        <taxon>Chordata</taxon>
        <taxon>Tunicata</taxon>
        <taxon>Appendicularia</taxon>
        <taxon>Copelata</taxon>
        <taxon>Oikopleuridae</taxon>
        <taxon>Oikopleura</taxon>
    </lineage>
</organism>
<sequence>MKIAAFGFAMIQAVDLDYFENTGEILPGFDMGNALRNGGRKNKKKKKPKKTNLPAGAKMLPTQRALKIGDNRDKVADILYWLLQNSPDSGNLPTYSDILNGYGCWCQFYDAENWASSNKGTPTDNLDTACRSWNKCYDCINQDDSTCDGISSTYSDVLYFAETSEISCELAGAEGSCERNACECDVKLAVSLFQSSIEFDDAYSSENGFDTASCIATGGGPGFAPDKCCGTYPDRFPFYSYDNTRGCCAGKTYDKDTLQCCEGGHVAVVCDGMNFGNPYA</sequence>
<evidence type="ECO:0000259" key="3">
    <source>
        <dbReference type="SMART" id="SM00085"/>
    </source>
</evidence>
<dbReference type="GO" id="GO:0006644">
    <property type="term" value="P:phospholipid metabolic process"/>
    <property type="evidence" value="ECO:0007669"/>
    <property type="project" value="InterPro"/>
</dbReference>